<gene>
    <name evidence="5" type="ORF">SAMN05660649_03792</name>
</gene>
<dbReference type="STRING" id="341036.SAMN05660649_03792"/>
<dbReference type="Proteomes" id="UP000199337">
    <property type="component" value="Unassembled WGS sequence"/>
</dbReference>
<organism evidence="5 6">
    <name type="scientific">Desulfotruncus arcticus DSM 17038</name>
    <dbReference type="NCBI Taxonomy" id="1121424"/>
    <lineage>
        <taxon>Bacteria</taxon>
        <taxon>Bacillati</taxon>
        <taxon>Bacillota</taxon>
        <taxon>Clostridia</taxon>
        <taxon>Eubacteriales</taxon>
        <taxon>Desulfallaceae</taxon>
        <taxon>Desulfotruncus</taxon>
    </lineage>
</organism>
<proteinExistence type="predicted"/>
<dbReference type="InterPro" id="IPR051081">
    <property type="entry name" value="HTH_MetalResp_TranReg"/>
</dbReference>
<dbReference type="SMART" id="SM00418">
    <property type="entry name" value="HTH_ARSR"/>
    <property type="match status" value="1"/>
</dbReference>
<evidence type="ECO:0000256" key="1">
    <source>
        <dbReference type="ARBA" id="ARBA00023015"/>
    </source>
</evidence>
<keyword evidence="3" id="KW-0804">Transcription</keyword>
<protein>
    <submittedName>
        <fullName evidence="5">DNA-binding transcriptional regulator, ArsR family</fullName>
    </submittedName>
</protein>
<dbReference type="NCBIfam" id="NF033788">
    <property type="entry name" value="HTH_metalloreg"/>
    <property type="match status" value="1"/>
</dbReference>
<sequence length="154" mass="17606">MNDLSVILKALADETRFKIINILITHNYCVGALAYNLGISKAAVSQHLQTLRKAGLVKGEKNGYWTHYSVEKELLIMVAEELKKITTQPSYHEHVCHQKYSRKADTGERREPKMCNCNCERPEKLKESPEKCTPEQIQKCHGDVKDHPCQGKKE</sequence>
<dbReference type="PANTHER" id="PTHR33154:SF33">
    <property type="entry name" value="TRANSCRIPTIONAL REPRESSOR SDPR"/>
    <property type="match status" value="1"/>
</dbReference>
<dbReference type="Gene3D" id="1.10.10.10">
    <property type="entry name" value="Winged helix-like DNA-binding domain superfamily/Winged helix DNA-binding domain"/>
    <property type="match status" value="1"/>
</dbReference>
<dbReference type="CDD" id="cd00090">
    <property type="entry name" value="HTH_ARSR"/>
    <property type="match status" value="1"/>
</dbReference>
<dbReference type="PRINTS" id="PR00778">
    <property type="entry name" value="HTHARSR"/>
</dbReference>
<evidence type="ECO:0000256" key="3">
    <source>
        <dbReference type="ARBA" id="ARBA00023163"/>
    </source>
</evidence>
<dbReference type="GO" id="GO:0003700">
    <property type="term" value="F:DNA-binding transcription factor activity"/>
    <property type="evidence" value="ECO:0007669"/>
    <property type="project" value="InterPro"/>
</dbReference>
<evidence type="ECO:0000313" key="6">
    <source>
        <dbReference type="Proteomes" id="UP000199337"/>
    </source>
</evidence>
<dbReference type="EMBL" id="FOOX01000016">
    <property type="protein sequence ID" value="SFH08759.1"/>
    <property type="molecule type" value="Genomic_DNA"/>
</dbReference>
<dbReference type="Pfam" id="PF01022">
    <property type="entry name" value="HTH_5"/>
    <property type="match status" value="1"/>
</dbReference>
<feature type="domain" description="HTH arsR-type" evidence="4">
    <location>
        <begin position="1"/>
        <end position="90"/>
    </location>
</feature>
<keyword evidence="2 5" id="KW-0238">DNA-binding</keyword>
<dbReference type="OrthoDB" id="9798835at2"/>
<reference evidence="6" key="1">
    <citation type="submission" date="2016-10" db="EMBL/GenBank/DDBJ databases">
        <authorList>
            <person name="Varghese N."/>
            <person name="Submissions S."/>
        </authorList>
    </citation>
    <scope>NUCLEOTIDE SEQUENCE [LARGE SCALE GENOMIC DNA]</scope>
    <source>
        <strain evidence="6">DSM 17038</strain>
    </source>
</reference>
<dbReference type="InterPro" id="IPR001845">
    <property type="entry name" value="HTH_ArsR_DNA-bd_dom"/>
</dbReference>
<dbReference type="RefSeq" id="WP_092473273.1">
    <property type="nucleotide sequence ID" value="NZ_FOOX01000016.1"/>
</dbReference>
<keyword evidence="6" id="KW-1185">Reference proteome</keyword>
<evidence type="ECO:0000256" key="2">
    <source>
        <dbReference type="ARBA" id="ARBA00023125"/>
    </source>
</evidence>
<dbReference type="InterPro" id="IPR011991">
    <property type="entry name" value="ArsR-like_HTH"/>
</dbReference>
<dbReference type="InterPro" id="IPR036388">
    <property type="entry name" value="WH-like_DNA-bd_sf"/>
</dbReference>
<dbReference type="PROSITE" id="PS50987">
    <property type="entry name" value="HTH_ARSR_2"/>
    <property type="match status" value="1"/>
</dbReference>
<dbReference type="GO" id="GO:0003677">
    <property type="term" value="F:DNA binding"/>
    <property type="evidence" value="ECO:0007669"/>
    <property type="project" value="UniProtKB-KW"/>
</dbReference>
<keyword evidence="1" id="KW-0805">Transcription regulation</keyword>
<name>A0A1I2X716_9FIRM</name>
<dbReference type="PANTHER" id="PTHR33154">
    <property type="entry name" value="TRANSCRIPTIONAL REGULATOR, ARSR FAMILY"/>
    <property type="match status" value="1"/>
</dbReference>
<evidence type="ECO:0000259" key="4">
    <source>
        <dbReference type="PROSITE" id="PS50987"/>
    </source>
</evidence>
<dbReference type="InterPro" id="IPR036390">
    <property type="entry name" value="WH_DNA-bd_sf"/>
</dbReference>
<dbReference type="SUPFAM" id="SSF46785">
    <property type="entry name" value="Winged helix' DNA-binding domain"/>
    <property type="match status" value="1"/>
</dbReference>
<evidence type="ECO:0000313" key="5">
    <source>
        <dbReference type="EMBL" id="SFH08759.1"/>
    </source>
</evidence>
<accession>A0A1I2X716</accession>
<dbReference type="AlphaFoldDB" id="A0A1I2X716"/>